<sequence>MNQIALPLAWPADDRDAAFLVSPSNAQAARTMEHWASWPVMAALLVGPPGSGRSTLARVFAARSGGSVIDDAERHEEAAIFHAWNRAQAERRPLVIVAGAAPPAWDVRLPDLRTRLAASPLATIGPPDDPLVAALIERGFERARLDARPELIAWLAARVERSHATVTQVIDTLSEAALSGHRRLSIPMARETLAAVATFAEGTIPHDPPR</sequence>
<dbReference type="InterPro" id="IPR027417">
    <property type="entry name" value="P-loop_NTPase"/>
</dbReference>
<dbReference type="PANTHER" id="PTHR30050">
    <property type="entry name" value="CHROMOSOMAL REPLICATION INITIATOR PROTEIN DNAA"/>
    <property type="match status" value="1"/>
</dbReference>
<dbReference type="RefSeq" id="WP_168134501.1">
    <property type="nucleotide sequence ID" value="NZ_JAAVJH010000005.1"/>
</dbReference>
<gene>
    <name evidence="2" type="ORF">HBH26_10265</name>
</gene>
<dbReference type="Pfam" id="PF22688">
    <property type="entry name" value="Hda_lid"/>
    <property type="match status" value="1"/>
</dbReference>
<comment type="caution">
    <text evidence="2">The sequence shown here is derived from an EMBL/GenBank/DDBJ whole genome shotgun (WGS) entry which is preliminary data.</text>
</comment>
<dbReference type="EMBL" id="JAAVJH010000005">
    <property type="protein sequence ID" value="NJR78971.1"/>
    <property type="molecule type" value="Genomic_DNA"/>
</dbReference>
<protein>
    <submittedName>
        <fullName evidence="2">Chromosomal replication initiator DnaA</fullName>
    </submittedName>
</protein>
<reference evidence="2 3" key="1">
    <citation type="submission" date="2020-03" db="EMBL/GenBank/DDBJ databases">
        <authorList>
            <person name="Wang L."/>
            <person name="He N."/>
            <person name="Li Y."/>
            <person name="Fang Y."/>
            <person name="Zhang F."/>
        </authorList>
    </citation>
    <scope>NUCLEOTIDE SEQUENCE [LARGE SCALE GENOMIC DNA]</scope>
    <source>
        <strain evidence="2 3">36D10-4-7</strain>
    </source>
</reference>
<dbReference type="PANTHER" id="PTHR30050:SF5">
    <property type="entry name" value="DNAA REGULATORY INACTIVATOR HDA"/>
    <property type="match status" value="1"/>
</dbReference>
<accession>A0ABX1CQ66</accession>
<evidence type="ECO:0000313" key="2">
    <source>
        <dbReference type="EMBL" id="NJR78971.1"/>
    </source>
</evidence>
<organism evidence="2 3">
    <name type="scientific">Sphingomonas corticis</name>
    <dbReference type="NCBI Taxonomy" id="2722791"/>
    <lineage>
        <taxon>Bacteria</taxon>
        <taxon>Pseudomonadati</taxon>
        <taxon>Pseudomonadota</taxon>
        <taxon>Alphaproteobacteria</taxon>
        <taxon>Sphingomonadales</taxon>
        <taxon>Sphingomonadaceae</taxon>
        <taxon>Sphingomonas</taxon>
    </lineage>
</organism>
<feature type="domain" description="Hda lid" evidence="1">
    <location>
        <begin position="132"/>
        <end position="193"/>
    </location>
</feature>
<proteinExistence type="predicted"/>
<dbReference type="Proteomes" id="UP000732399">
    <property type="component" value="Unassembled WGS sequence"/>
</dbReference>
<name>A0ABX1CQ66_9SPHN</name>
<dbReference type="InterPro" id="IPR055199">
    <property type="entry name" value="Hda_lid"/>
</dbReference>
<dbReference type="Gene3D" id="1.10.8.60">
    <property type="match status" value="1"/>
</dbReference>
<evidence type="ECO:0000259" key="1">
    <source>
        <dbReference type="Pfam" id="PF22688"/>
    </source>
</evidence>
<keyword evidence="3" id="KW-1185">Reference proteome</keyword>
<dbReference type="SUPFAM" id="SSF52540">
    <property type="entry name" value="P-loop containing nucleoside triphosphate hydrolases"/>
    <property type="match status" value="1"/>
</dbReference>
<evidence type="ECO:0000313" key="3">
    <source>
        <dbReference type="Proteomes" id="UP000732399"/>
    </source>
</evidence>